<name>A0A8K2A7X2_9CYAN</name>
<dbReference type="EMBL" id="WVIC01000014">
    <property type="protein sequence ID" value="NCJ06535.1"/>
    <property type="molecule type" value="Genomic_DNA"/>
</dbReference>
<evidence type="ECO:0000313" key="2">
    <source>
        <dbReference type="EMBL" id="NCJ06535.1"/>
    </source>
</evidence>
<feature type="transmembrane region" description="Helical" evidence="1">
    <location>
        <begin position="20"/>
        <end position="42"/>
    </location>
</feature>
<keyword evidence="1" id="KW-0812">Transmembrane</keyword>
<organism evidence="2 3">
    <name type="scientific">Petrachloros mirabilis ULC683</name>
    <dbReference type="NCBI Taxonomy" id="2781853"/>
    <lineage>
        <taxon>Bacteria</taxon>
        <taxon>Bacillati</taxon>
        <taxon>Cyanobacteriota</taxon>
        <taxon>Cyanophyceae</taxon>
        <taxon>Synechococcales</taxon>
        <taxon>Petrachlorosaceae</taxon>
        <taxon>Petrachloros</taxon>
        <taxon>Petrachloros mirabilis</taxon>
    </lineage>
</organism>
<dbReference type="AlphaFoldDB" id="A0A8K2A7X2"/>
<sequence length="221" mass="23880">MARPRFLHRKNTQHEQGFSLAESMAGLVIATVTLTAAAPLFLRQHISNINSEIRTGATSVAQQILDDLRFQTQSRTHSSPPPGTIQIKTELSSMAPANSKVLNVKSTQGFHVGQRILVGSSKNSHTIQSIESGKIALTEALGSDQVKDAKVSLSGELGHRFDATVHICTEPPKVKPGSVDCPTSNASSTSSRYIVVQIENDGQPIYTVETFYTPLRENSAD</sequence>
<keyword evidence="3" id="KW-1185">Reference proteome</keyword>
<reference evidence="2" key="1">
    <citation type="submission" date="2019-12" db="EMBL/GenBank/DDBJ databases">
        <title>High-Quality draft genome sequences of three cyanobacteria isolated from the limestone walls of the Old Cathedral of Coimbra.</title>
        <authorList>
            <person name="Tiago I."/>
            <person name="Soares F."/>
            <person name="Portugal A."/>
        </authorList>
    </citation>
    <scope>NUCLEOTIDE SEQUENCE [LARGE SCALE GENOMIC DNA]</scope>
    <source>
        <strain evidence="2">C</strain>
    </source>
</reference>
<dbReference type="RefSeq" id="WP_161825016.1">
    <property type="nucleotide sequence ID" value="NZ_WVIC01000014.1"/>
</dbReference>
<comment type="caution">
    <text evidence="2">The sequence shown here is derived from an EMBL/GenBank/DDBJ whole genome shotgun (WGS) entry which is preliminary data.</text>
</comment>
<gene>
    <name evidence="2" type="ORF">GS597_08440</name>
</gene>
<keyword evidence="1" id="KW-0472">Membrane</keyword>
<proteinExistence type="predicted"/>
<accession>A0A8K2A7X2</accession>
<protein>
    <submittedName>
        <fullName evidence="2">Uncharacterized protein</fullName>
    </submittedName>
</protein>
<evidence type="ECO:0000313" key="3">
    <source>
        <dbReference type="Proteomes" id="UP000607397"/>
    </source>
</evidence>
<evidence type="ECO:0000256" key="1">
    <source>
        <dbReference type="SAM" id="Phobius"/>
    </source>
</evidence>
<dbReference type="Proteomes" id="UP000607397">
    <property type="component" value="Unassembled WGS sequence"/>
</dbReference>
<keyword evidence="1" id="KW-1133">Transmembrane helix</keyword>